<dbReference type="EMBL" id="JGZR01000003">
    <property type="protein sequence ID" value="KFJ04803.1"/>
    <property type="molecule type" value="Genomic_DNA"/>
</dbReference>
<dbReference type="CDD" id="cd13563">
    <property type="entry name" value="PBP2_SsuA_like_6"/>
    <property type="match status" value="1"/>
</dbReference>
<reference evidence="6 7" key="1">
    <citation type="submission" date="2014-03" db="EMBL/GenBank/DDBJ databases">
        <title>Genomics of Bifidobacteria.</title>
        <authorList>
            <person name="Ventura M."/>
            <person name="Milani C."/>
            <person name="Lugli G.A."/>
        </authorList>
    </citation>
    <scope>NUCLEOTIDE SEQUENCE [LARGE SCALE GENOMIC DNA]</scope>
    <source>
        <strain evidence="6 7">LMG 11597</strain>
    </source>
</reference>
<dbReference type="AlphaFoldDB" id="A0A087EAK2"/>
<dbReference type="Proteomes" id="UP000029055">
    <property type="component" value="Unassembled WGS sequence"/>
</dbReference>
<dbReference type="PANTHER" id="PTHR30024">
    <property type="entry name" value="ALIPHATIC SULFONATES-BINDING PROTEIN-RELATED"/>
    <property type="match status" value="1"/>
</dbReference>
<dbReference type="InterPro" id="IPR015168">
    <property type="entry name" value="SsuA/THI5"/>
</dbReference>
<organism evidence="6 7">
    <name type="scientific">Bifidobacterium subtile</name>
    <dbReference type="NCBI Taxonomy" id="77635"/>
    <lineage>
        <taxon>Bacteria</taxon>
        <taxon>Bacillati</taxon>
        <taxon>Actinomycetota</taxon>
        <taxon>Actinomycetes</taxon>
        <taxon>Bifidobacteriales</taxon>
        <taxon>Bifidobacteriaceae</taxon>
        <taxon>Bifidobacterium</taxon>
    </lineage>
</organism>
<sequence length="338" mass="35933">MFAGKRIQKTLAVLTALAMAVTIGACGSSNDSKESNSAADTTVNIAFPTWSGYGPLYIAKEKGYFAEQHLNVNMKIVEGLAERKQALAGGSLDALATAADVIVNLAANDIPMKTTWVLDISNGSDGIVYNKSIKSLKDLKGKQIAVEEGTTDHFFLLKVLQQNGIAESDVKLVNMTTGDAGTAFVGGKVPAAVTYEPYLSQAAAAGGKTYTTKDDPVPLLDVVAFTDGFASKHPAAVKGFSKALAEAAQYAKDNPKDADKIMANGLQMDVADVESTLKVLKIFGTEENIKQFGKEGSHGELRSTMDEYSQFYASHKITPKTINPDDVIDATPVRALQQ</sequence>
<evidence type="ECO:0000313" key="6">
    <source>
        <dbReference type="EMBL" id="KFJ04803.1"/>
    </source>
</evidence>
<keyword evidence="7" id="KW-1185">Reference proteome</keyword>
<feature type="signal peptide" evidence="4">
    <location>
        <begin position="1"/>
        <end position="25"/>
    </location>
</feature>
<dbReference type="eggNOG" id="COG0715">
    <property type="taxonomic scope" value="Bacteria"/>
</dbReference>
<proteinExistence type="inferred from homology"/>
<evidence type="ECO:0000256" key="1">
    <source>
        <dbReference type="ARBA" id="ARBA00004418"/>
    </source>
</evidence>
<keyword evidence="3 4" id="KW-0732">Signal</keyword>
<accession>A0A087EAK2</accession>
<evidence type="ECO:0000256" key="3">
    <source>
        <dbReference type="ARBA" id="ARBA00022729"/>
    </source>
</evidence>
<dbReference type="RefSeq" id="WP_051245925.1">
    <property type="nucleotide sequence ID" value="NZ_CP062939.1"/>
</dbReference>
<comment type="caution">
    <text evidence="6">The sequence shown here is derived from an EMBL/GenBank/DDBJ whole genome shotgun (WGS) entry which is preliminary data.</text>
</comment>
<evidence type="ECO:0000313" key="7">
    <source>
        <dbReference type="Proteomes" id="UP000029055"/>
    </source>
</evidence>
<comment type="similarity">
    <text evidence="2">Belongs to the bacterial solute-binding protein SsuA/TauA family.</text>
</comment>
<dbReference type="STRING" id="77635.BISU_0816"/>
<protein>
    <submittedName>
        <fullName evidence="6">Aliphatic sulfonate ABC transporter substrate-binding protein</fullName>
    </submittedName>
</protein>
<gene>
    <name evidence="6" type="ORF">BISU_0816</name>
</gene>
<evidence type="ECO:0000259" key="5">
    <source>
        <dbReference type="Pfam" id="PF09084"/>
    </source>
</evidence>
<feature type="domain" description="SsuA/THI5-like" evidence="5">
    <location>
        <begin position="54"/>
        <end position="258"/>
    </location>
</feature>
<dbReference type="Pfam" id="PF09084">
    <property type="entry name" value="NMT1"/>
    <property type="match status" value="1"/>
</dbReference>
<feature type="chain" id="PRO_5039395777" evidence="4">
    <location>
        <begin position="26"/>
        <end position="338"/>
    </location>
</feature>
<dbReference type="OrthoDB" id="7374754at2"/>
<dbReference type="PROSITE" id="PS51257">
    <property type="entry name" value="PROKAR_LIPOPROTEIN"/>
    <property type="match status" value="1"/>
</dbReference>
<comment type="subcellular location">
    <subcellularLocation>
        <location evidence="1">Periplasm</location>
    </subcellularLocation>
</comment>
<evidence type="ECO:0000256" key="4">
    <source>
        <dbReference type="SAM" id="SignalP"/>
    </source>
</evidence>
<dbReference type="SUPFAM" id="SSF53850">
    <property type="entry name" value="Periplasmic binding protein-like II"/>
    <property type="match status" value="1"/>
</dbReference>
<dbReference type="GO" id="GO:0042597">
    <property type="term" value="C:periplasmic space"/>
    <property type="evidence" value="ECO:0007669"/>
    <property type="project" value="UniProtKB-SubCell"/>
</dbReference>
<dbReference type="PANTHER" id="PTHR30024:SF47">
    <property type="entry name" value="TAURINE-BINDING PERIPLASMIC PROTEIN"/>
    <property type="match status" value="1"/>
</dbReference>
<name>A0A087EAK2_9BIFI</name>
<evidence type="ECO:0000256" key="2">
    <source>
        <dbReference type="ARBA" id="ARBA00010742"/>
    </source>
</evidence>
<dbReference type="Gene3D" id="3.40.190.10">
    <property type="entry name" value="Periplasmic binding protein-like II"/>
    <property type="match status" value="2"/>
</dbReference>